<feature type="compositionally biased region" description="Low complexity" evidence="13">
    <location>
        <begin position="342"/>
        <end position="361"/>
    </location>
</feature>
<keyword evidence="8" id="KW-0999">Mitochondrion inner membrane</keyword>
<sequence length="400" mass="45145">MSFINEWTTFRGLPLHFLKYCTIIFPVPVKRFLIGHCEPLNAHQEELFYLFQMIRSGIIATVRQIQVRTLTSGKEDLPVVRLHDAKRKEVDEIIEPSVPKVPVTVTGDEAVEIGGRPVEHTEERTARIFRAARESTQAAWGNTKAWRIELDNRQRWENPLMGWCSSGDPLSNISMNLKFASKEDAIAFCEKNRWTYEVEKEHERKVLPKNYASNFAWNKKTRALLNENSSLIKSIRDYLSMGRTEEAAKYQQLLHRNLIHLAQAADQSLLPQLRDENPPNDENCVQPTPSTEAGPPPVVPPPVSAPYPVKPHQPTPPTMMAPPMVPVQPQPAPVPTSQPQMGMPIGPPQGYGYPPQGMHPGAPVGGPQVMPAGYPPQGYDQSMMYSQQQPPQQPQQQYMR</sequence>
<evidence type="ECO:0000256" key="12">
    <source>
        <dbReference type="ARBA" id="ARBA00023136"/>
    </source>
</evidence>
<feature type="domain" description="SS18 N-terminal" evidence="14">
    <location>
        <begin position="221"/>
        <end position="269"/>
    </location>
</feature>
<dbReference type="InterPro" id="IPR006885">
    <property type="entry name" value="NADH_UbQ_FeS_4_mit-like"/>
</dbReference>
<accession>A0AAN8ERI5</accession>
<evidence type="ECO:0000256" key="13">
    <source>
        <dbReference type="SAM" id="MobiDB-lite"/>
    </source>
</evidence>
<evidence type="ECO:0000256" key="2">
    <source>
        <dbReference type="ARBA" id="ARBA00004273"/>
    </source>
</evidence>
<evidence type="ECO:0000256" key="11">
    <source>
        <dbReference type="ARBA" id="ARBA00023128"/>
    </source>
</evidence>
<evidence type="ECO:0000313" key="15">
    <source>
        <dbReference type="EMBL" id="KAK5965445.1"/>
    </source>
</evidence>
<comment type="subcellular location">
    <subcellularLocation>
        <location evidence="2">Mitochondrion inner membrane</location>
    </subcellularLocation>
</comment>
<organism evidence="15 16">
    <name type="scientific">Trichostrongylus colubriformis</name>
    <name type="common">Black scour worm</name>
    <dbReference type="NCBI Taxonomy" id="6319"/>
    <lineage>
        <taxon>Eukaryota</taxon>
        <taxon>Metazoa</taxon>
        <taxon>Ecdysozoa</taxon>
        <taxon>Nematoda</taxon>
        <taxon>Chromadorea</taxon>
        <taxon>Rhabditida</taxon>
        <taxon>Rhabditina</taxon>
        <taxon>Rhabditomorpha</taxon>
        <taxon>Strongyloidea</taxon>
        <taxon>Trichostrongylidae</taxon>
        <taxon>Trichostrongylus</taxon>
    </lineage>
</organism>
<evidence type="ECO:0000256" key="1">
    <source>
        <dbReference type="ARBA" id="ARBA00003195"/>
    </source>
</evidence>
<dbReference type="FunFam" id="3.30.160.190:FF:000001">
    <property type="entry name" value="NADH-ubiquinone oxidoreductase 21 kDa subunit mitochondrial"/>
    <property type="match status" value="1"/>
</dbReference>
<keyword evidence="9" id="KW-0809">Transit peptide</keyword>
<keyword evidence="6" id="KW-0813">Transport</keyword>
<proteinExistence type="inferred from homology"/>
<evidence type="ECO:0000256" key="6">
    <source>
        <dbReference type="ARBA" id="ARBA00022448"/>
    </source>
</evidence>
<feature type="region of interest" description="Disordered" evidence="13">
    <location>
        <begin position="272"/>
        <end position="321"/>
    </location>
</feature>
<evidence type="ECO:0000256" key="10">
    <source>
        <dbReference type="ARBA" id="ARBA00022982"/>
    </source>
</evidence>
<keyword evidence="7" id="KW-0679">Respiratory chain</keyword>
<feature type="region of interest" description="Disordered" evidence="13">
    <location>
        <begin position="342"/>
        <end position="400"/>
    </location>
</feature>
<protein>
    <recommendedName>
        <fullName evidence="5">NADH dehydrogenase [ubiquinone] iron-sulfur protein 4, mitochondrial</fullName>
    </recommendedName>
</protein>
<dbReference type="Pfam" id="PF05030">
    <property type="entry name" value="SSXT"/>
    <property type="match status" value="1"/>
</dbReference>
<dbReference type="InterPro" id="IPR007726">
    <property type="entry name" value="SS18_N"/>
</dbReference>
<reference evidence="15 16" key="1">
    <citation type="submission" date="2019-10" db="EMBL/GenBank/DDBJ databases">
        <title>Assembly and Annotation for the nematode Trichostrongylus colubriformis.</title>
        <authorList>
            <person name="Martin J."/>
        </authorList>
    </citation>
    <scope>NUCLEOTIDE SEQUENCE [LARGE SCALE GENOMIC DNA]</scope>
    <source>
        <strain evidence="15">G859</strain>
        <tissue evidence="15">Whole worm</tissue>
    </source>
</reference>
<dbReference type="Pfam" id="PF04800">
    <property type="entry name" value="NDUS4"/>
    <property type="match status" value="1"/>
</dbReference>
<evidence type="ECO:0000256" key="9">
    <source>
        <dbReference type="ARBA" id="ARBA00022946"/>
    </source>
</evidence>
<evidence type="ECO:0000256" key="7">
    <source>
        <dbReference type="ARBA" id="ARBA00022660"/>
    </source>
</evidence>
<evidence type="ECO:0000256" key="8">
    <source>
        <dbReference type="ARBA" id="ARBA00022792"/>
    </source>
</evidence>
<feature type="compositionally biased region" description="Low complexity" evidence="13">
    <location>
        <begin position="381"/>
        <end position="400"/>
    </location>
</feature>
<comment type="function">
    <text evidence="1">Accessory subunit of the mitochondrial membrane respiratory chain NADH dehydrogenase (Complex I), that is believed not to be involved in catalysis. Complex I functions in the transfer of electrons from NADH to the respiratory chain. The immediate electron acceptor for the enzyme is believed to be ubiquinone.</text>
</comment>
<dbReference type="InterPro" id="IPR038532">
    <property type="entry name" value="NDUFS4-like_sf"/>
</dbReference>
<dbReference type="Proteomes" id="UP001331761">
    <property type="component" value="Unassembled WGS sequence"/>
</dbReference>
<comment type="similarity">
    <text evidence="3">Belongs to the complex I NDUFS4 subunit family.</text>
</comment>
<evidence type="ECO:0000259" key="14">
    <source>
        <dbReference type="Pfam" id="PF05030"/>
    </source>
</evidence>
<evidence type="ECO:0000256" key="3">
    <source>
        <dbReference type="ARBA" id="ARBA00005882"/>
    </source>
</evidence>
<dbReference type="EMBL" id="WIXE01024633">
    <property type="protein sequence ID" value="KAK5965445.1"/>
    <property type="molecule type" value="Genomic_DNA"/>
</dbReference>
<dbReference type="GO" id="GO:0022900">
    <property type="term" value="P:electron transport chain"/>
    <property type="evidence" value="ECO:0007669"/>
    <property type="project" value="InterPro"/>
</dbReference>
<keyword evidence="10" id="KW-0249">Electron transport</keyword>
<keyword evidence="12" id="KW-0472">Membrane</keyword>
<feature type="compositionally biased region" description="Pro residues" evidence="13">
    <location>
        <begin position="294"/>
        <end position="321"/>
    </location>
</feature>
<evidence type="ECO:0000313" key="16">
    <source>
        <dbReference type="Proteomes" id="UP001331761"/>
    </source>
</evidence>
<keyword evidence="11" id="KW-0496">Mitochondrion</keyword>
<name>A0AAN8ERI5_TRICO</name>
<gene>
    <name evidence="15" type="ORF">GCK32_005739</name>
</gene>
<comment type="caution">
    <text evidence="15">The sequence shown here is derived from an EMBL/GenBank/DDBJ whole genome shotgun (WGS) entry which is preliminary data.</text>
</comment>
<evidence type="ECO:0000256" key="4">
    <source>
        <dbReference type="ARBA" id="ARBA00007945"/>
    </source>
</evidence>
<comment type="similarity">
    <text evidence="4">Belongs to the SS18 family.</text>
</comment>
<dbReference type="GO" id="GO:0005743">
    <property type="term" value="C:mitochondrial inner membrane"/>
    <property type="evidence" value="ECO:0007669"/>
    <property type="project" value="UniProtKB-SubCell"/>
</dbReference>
<dbReference type="AlphaFoldDB" id="A0AAN8ERI5"/>
<dbReference type="Gene3D" id="3.30.160.190">
    <property type="entry name" value="atu1810 like domain"/>
    <property type="match status" value="1"/>
</dbReference>
<evidence type="ECO:0000256" key="5">
    <source>
        <dbReference type="ARBA" id="ARBA00015796"/>
    </source>
</evidence>
<dbReference type="PANTHER" id="PTHR12219:SF8">
    <property type="entry name" value="NADH DEHYDROGENASE [UBIQUINONE] IRON-SULFUR PROTEIN 4, MITOCHONDRIAL"/>
    <property type="match status" value="1"/>
</dbReference>
<keyword evidence="16" id="KW-1185">Reference proteome</keyword>
<dbReference type="PANTHER" id="PTHR12219">
    <property type="entry name" value="NADH-UBIQUINONE OXIDOREDUCTASE"/>
    <property type="match status" value="1"/>
</dbReference>